<dbReference type="GeneID" id="4617773"/>
<dbReference type="STRING" id="384616.Pisl_1488"/>
<proteinExistence type="predicted"/>
<accession>A1RUL2</accession>
<dbReference type="eggNOG" id="arCOG07454">
    <property type="taxonomic scope" value="Archaea"/>
</dbReference>
<evidence type="ECO:0000313" key="2">
    <source>
        <dbReference type="Proteomes" id="UP000002595"/>
    </source>
</evidence>
<dbReference type="HOGENOM" id="CLU_1465027_0_0_2"/>
<reference evidence="1" key="1">
    <citation type="submission" date="2006-12" db="EMBL/GenBank/DDBJ databases">
        <title>Complete sequence of Pyrobaculum islandicum DSM 4184.</title>
        <authorList>
            <person name="Copeland A."/>
            <person name="Lucas S."/>
            <person name="Lapidus A."/>
            <person name="Barry K."/>
            <person name="Detter J.C."/>
            <person name="Glavina del Rio T."/>
            <person name="Dalin E."/>
            <person name="Tice H."/>
            <person name="Pitluck S."/>
            <person name="Meincke L."/>
            <person name="Brettin T."/>
            <person name="Bruce D."/>
            <person name="Han C."/>
            <person name="Tapia R."/>
            <person name="Gilna P."/>
            <person name="Schmutz J."/>
            <person name="Larimer F."/>
            <person name="Land M."/>
            <person name="Hauser L."/>
            <person name="Kyrpides N."/>
            <person name="Mikhailova N."/>
            <person name="Cozen A.E."/>
            <person name="Fitz-Gibbon S.T."/>
            <person name="House C.H."/>
            <person name="Saltikov C."/>
            <person name="Lowe T."/>
            <person name="Richardson P."/>
        </authorList>
    </citation>
    <scope>NUCLEOTIDE SEQUENCE [LARGE SCALE GENOMIC DNA]</scope>
    <source>
        <strain evidence="1">DSM 4184</strain>
    </source>
</reference>
<protein>
    <recommendedName>
        <fullName evidence="3">PIN domain-containing protein</fullName>
    </recommendedName>
</protein>
<evidence type="ECO:0008006" key="3">
    <source>
        <dbReference type="Google" id="ProtNLM"/>
    </source>
</evidence>
<evidence type="ECO:0000313" key="1">
    <source>
        <dbReference type="EMBL" id="ABL88644.1"/>
    </source>
</evidence>
<name>A1RUL2_PYRIL</name>
<dbReference type="KEGG" id="pis:Pisl_1488"/>
<dbReference type="EMBL" id="CP000504">
    <property type="protein sequence ID" value="ABL88644.1"/>
    <property type="molecule type" value="Genomic_DNA"/>
</dbReference>
<dbReference type="AlphaFoldDB" id="A1RUL2"/>
<dbReference type="Proteomes" id="UP000002595">
    <property type="component" value="Chromosome"/>
</dbReference>
<dbReference type="OrthoDB" id="372274at2157"/>
<keyword evidence="2" id="KW-1185">Reference proteome</keyword>
<organism evidence="1 2">
    <name type="scientific">Pyrobaculum islandicum (strain DSM 4184 / JCM 9189 / GEO3)</name>
    <dbReference type="NCBI Taxonomy" id="384616"/>
    <lineage>
        <taxon>Archaea</taxon>
        <taxon>Thermoproteota</taxon>
        <taxon>Thermoprotei</taxon>
        <taxon>Thermoproteales</taxon>
        <taxon>Thermoproteaceae</taxon>
        <taxon>Pyrobaculum</taxon>
    </lineage>
</organism>
<gene>
    <name evidence="1" type="ordered locus">Pisl_1488</name>
</gene>
<dbReference type="RefSeq" id="WP_011763219.1">
    <property type="nucleotide sequence ID" value="NC_008701.1"/>
</dbReference>
<sequence length="187" mass="21064">MIHLVLDHSALIPCGDKPEEEKNAIRKLGETLPHLDVVWYMSRKYIKTAYTVLGRSLHEPLPKLQSSIKRAAKELLQVADTKARHCKQKPLEGVKIKLHVIARTAAERIKQSHPQLWGKIDSLVDDDDDKEVLAIAALATHCTRHIYLVTADTRLLHAAEKVAQEIKAITPRELLNIVEQAGQDRDS</sequence>